<dbReference type="AlphaFoldDB" id="A0A7R8UDB0"/>
<dbReference type="InParanoid" id="A0A7R8UDB0"/>
<dbReference type="InterPro" id="IPR051320">
    <property type="entry name" value="Viral_Replic_Matur_Polypro"/>
</dbReference>
<dbReference type="EMBL" id="LR899009">
    <property type="protein sequence ID" value="CAD7078677.1"/>
    <property type="molecule type" value="Genomic_DNA"/>
</dbReference>
<accession>A0A7R8UDB0</accession>
<dbReference type="FunFam" id="3.30.70.270:FF:000020">
    <property type="entry name" value="Transposon Tf2-6 polyprotein-like Protein"/>
    <property type="match status" value="1"/>
</dbReference>
<evidence type="ECO:0000313" key="3">
    <source>
        <dbReference type="EMBL" id="CAD7078677.1"/>
    </source>
</evidence>
<feature type="domain" description="Reverse transcriptase/retrotransposon-derived protein RNase H-like" evidence="2">
    <location>
        <begin position="57"/>
        <end position="96"/>
    </location>
</feature>
<dbReference type="Proteomes" id="UP000594454">
    <property type="component" value="Chromosome 1"/>
</dbReference>
<dbReference type="GO" id="GO:0003964">
    <property type="term" value="F:RNA-directed DNA polymerase activity"/>
    <property type="evidence" value="ECO:0007669"/>
    <property type="project" value="UniProtKB-EC"/>
</dbReference>
<organism evidence="3 4">
    <name type="scientific">Hermetia illucens</name>
    <name type="common">Black soldier fly</name>
    <dbReference type="NCBI Taxonomy" id="343691"/>
    <lineage>
        <taxon>Eukaryota</taxon>
        <taxon>Metazoa</taxon>
        <taxon>Ecdysozoa</taxon>
        <taxon>Arthropoda</taxon>
        <taxon>Hexapoda</taxon>
        <taxon>Insecta</taxon>
        <taxon>Pterygota</taxon>
        <taxon>Neoptera</taxon>
        <taxon>Endopterygota</taxon>
        <taxon>Diptera</taxon>
        <taxon>Brachycera</taxon>
        <taxon>Stratiomyomorpha</taxon>
        <taxon>Stratiomyidae</taxon>
        <taxon>Hermetiinae</taxon>
        <taxon>Hermetia</taxon>
    </lineage>
</organism>
<protein>
    <recommendedName>
        <fullName evidence="1">RNA-directed DNA polymerase</fullName>
        <ecNumber evidence="1">2.7.7.49</ecNumber>
    </recommendedName>
</protein>
<dbReference type="EC" id="2.7.7.49" evidence="1"/>
<evidence type="ECO:0000313" key="4">
    <source>
        <dbReference type="Proteomes" id="UP000594454"/>
    </source>
</evidence>
<gene>
    <name evidence="3" type="ORF">HERILL_LOCUS1932</name>
</gene>
<dbReference type="Pfam" id="PF17919">
    <property type="entry name" value="RT_RNaseH_2"/>
    <property type="match status" value="1"/>
</dbReference>
<dbReference type="Gene3D" id="3.30.70.270">
    <property type="match status" value="1"/>
</dbReference>
<evidence type="ECO:0000259" key="2">
    <source>
        <dbReference type="Pfam" id="PF17919"/>
    </source>
</evidence>
<dbReference type="InterPro" id="IPR043128">
    <property type="entry name" value="Rev_trsase/Diguanyl_cyclase"/>
</dbReference>
<keyword evidence="4" id="KW-1185">Reference proteome</keyword>
<dbReference type="InterPro" id="IPR043502">
    <property type="entry name" value="DNA/RNA_pol_sf"/>
</dbReference>
<dbReference type="SUPFAM" id="SSF56672">
    <property type="entry name" value="DNA/RNA polymerases"/>
    <property type="match status" value="1"/>
</dbReference>
<name>A0A7R8UDB0_HERIL</name>
<sequence>MDPKKIQAVVTLEPPRTQKEVKSFLGTTGYYRRFVKDYGKIVNPINKLLKKDNEFVWTNECQKALDIIKQKLTEEPVLKYPDFEKTFTLTIYASGYP</sequence>
<dbReference type="InterPro" id="IPR041577">
    <property type="entry name" value="RT_RNaseH_2"/>
</dbReference>
<evidence type="ECO:0000256" key="1">
    <source>
        <dbReference type="ARBA" id="ARBA00012493"/>
    </source>
</evidence>
<proteinExistence type="predicted"/>
<reference evidence="3 4" key="1">
    <citation type="submission" date="2020-11" db="EMBL/GenBank/DDBJ databases">
        <authorList>
            <person name="Wallbank WR R."/>
            <person name="Pardo Diaz C."/>
            <person name="Kozak K."/>
            <person name="Martin S."/>
            <person name="Jiggins C."/>
            <person name="Moest M."/>
            <person name="Warren A I."/>
            <person name="Generalovic N T."/>
            <person name="Byers J.R.P. K."/>
            <person name="Montejo-Kovacevich G."/>
            <person name="Yen C E."/>
        </authorList>
    </citation>
    <scope>NUCLEOTIDE SEQUENCE [LARGE SCALE GENOMIC DNA]</scope>
</reference>
<dbReference type="PANTHER" id="PTHR33064">
    <property type="entry name" value="POL PROTEIN"/>
    <property type="match status" value="1"/>
</dbReference>
<dbReference type="PANTHER" id="PTHR33064:SF37">
    <property type="entry name" value="RIBONUCLEASE H"/>
    <property type="match status" value="1"/>
</dbReference>